<keyword evidence="2" id="KW-0378">Hydrolase</keyword>
<dbReference type="InterPro" id="IPR017853">
    <property type="entry name" value="GH"/>
</dbReference>
<name>A0ABS4SPR6_9PROT</name>
<proteinExistence type="predicted"/>
<protein>
    <submittedName>
        <fullName evidence="2">Glycosidase</fullName>
    </submittedName>
</protein>
<reference evidence="2 3" key="1">
    <citation type="submission" date="2021-03" db="EMBL/GenBank/DDBJ databases">
        <title>Genomic Encyclopedia of Type Strains, Phase III (KMG-III): the genomes of soil and plant-associated and newly described type strains.</title>
        <authorList>
            <person name="Whitman W."/>
        </authorList>
    </citation>
    <scope>NUCLEOTIDE SEQUENCE [LARGE SCALE GENOMIC DNA]</scope>
    <source>
        <strain evidence="2 3">IMMIB AFH-6</strain>
    </source>
</reference>
<dbReference type="RefSeq" id="WP_209768643.1">
    <property type="nucleotide sequence ID" value="NZ_JAGINP010000016.1"/>
</dbReference>
<evidence type="ECO:0000259" key="1">
    <source>
        <dbReference type="SMART" id="SM00642"/>
    </source>
</evidence>
<dbReference type="GO" id="GO:0016798">
    <property type="term" value="F:hydrolase activity, acting on glycosyl bonds"/>
    <property type="evidence" value="ECO:0007669"/>
    <property type="project" value="UniProtKB-KW"/>
</dbReference>
<keyword evidence="3" id="KW-1185">Reference proteome</keyword>
<accession>A0ABS4SPR6</accession>
<dbReference type="Pfam" id="PF00128">
    <property type="entry name" value="Alpha-amylase"/>
    <property type="match status" value="1"/>
</dbReference>
<feature type="domain" description="Glycosyl hydrolase family 13 catalytic" evidence="1">
    <location>
        <begin position="239"/>
        <end position="570"/>
    </location>
</feature>
<dbReference type="SUPFAM" id="SSF51445">
    <property type="entry name" value="(Trans)glycosidases"/>
    <property type="match status" value="1"/>
</dbReference>
<dbReference type="Proteomes" id="UP000781958">
    <property type="component" value="Unassembled WGS sequence"/>
</dbReference>
<dbReference type="Gene3D" id="3.20.20.80">
    <property type="entry name" value="Glycosidases"/>
    <property type="match status" value="1"/>
</dbReference>
<dbReference type="SMART" id="SM00642">
    <property type="entry name" value="Aamy"/>
    <property type="match status" value="1"/>
</dbReference>
<organism evidence="2 3">
    <name type="scientific">Azospirillum rugosum</name>
    <dbReference type="NCBI Taxonomy" id="416170"/>
    <lineage>
        <taxon>Bacteria</taxon>
        <taxon>Pseudomonadati</taxon>
        <taxon>Pseudomonadota</taxon>
        <taxon>Alphaproteobacteria</taxon>
        <taxon>Rhodospirillales</taxon>
        <taxon>Azospirillaceae</taxon>
        <taxon>Azospirillum</taxon>
    </lineage>
</organism>
<dbReference type="EMBL" id="JAGINP010000016">
    <property type="protein sequence ID" value="MBP2294447.1"/>
    <property type="molecule type" value="Genomic_DNA"/>
</dbReference>
<sequence>MTAFLRLLLARLLLARLLLAIALSTLPSLPLAGLALADGPLAFGNDGGEAWTFRKTVEGTVAPGACDRVEVDSPLGSAVAEVDGTRFIATVPLASGANDLRAVCLRDGRPSATDAQRWTVRLPDGPKAWVRAVATADGLILDAGRSEPAEGHPSVIAKAEWRAAPGNPAPLPSLPSTEKRLTLPTPPADGDYRVTLRVTDALGRTDESTALFRVRNGRAEAIDPQRHRPSWMAGAVVYGVVPHLFGPRGLADVTARLDDIAALGATALWLSPLTEAPGLDFGYAVTDHFRVRARFGREDDLKALVAAAHARGLRVLMDFVPNHLDEHHPYHADAAAHGPASPYYRFFDRKPDGAVSSYFTWTNLKNLNYDNLEVRRYMTAAFAHWVRDLGIDGFRVDASWAVKERAPEFWPSLRAELRRINPDLLLLAEASARDPWYVENGFDAAYDWTDQLGQWAWQDAFGDGAFDNGAFDNGAPTAARLRAALSASAPGTPVFRFLNNNDTGARFITRHGLARTKVAAALLMTLPGIPGLYTGDEVGAAYEPYGEPKPIAWDDPQGLRPVYTRLTELRRSEPALQGPALEWLDTASPDTVLAYRRPGPEPVTVVLNFGAEPANPPRFAGPMRDLLTGAVLPPGAALPPTTAWVLKPANAQM</sequence>
<comment type="caution">
    <text evidence="2">The sequence shown here is derived from an EMBL/GenBank/DDBJ whole genome shotgun (WGS) entry which is preliminary data.</text>
</comment>
<evidence type="ECO:0000313" key="2">
    <source>
        <dbReference type="EMBL" id="MBP2294447.1"/>
    </source>
</evidence>
<dbReference type="PANTHER" id="PTHR10357">
    <property type="entry name" value="ALPHA-AMYLASE FAMILY MEMBER"/>
    <property type="match status" value="1"/>
</dbReference>
<gene>
    <name evidence="2" type="ORF">J2851_004237</name>
</gene>
<keyword evidence="2" id="KW-0326">Glycosidase</keyword>
<evidence type="ECO:0000313" key="3">
    <source>
        <dbReference type="Proteomes" id="UP000781958"/>
    </source>
</evidence>
<dbReference type="InterPro" id="IPR006047">
    <property type="entry name" value="GH13_cat_dom"/>
</dbReference>